<keyword evidence="1" id="KW-0472">Membrane</keyword>
<feature type="transmembrane region" description="Helical" evidence="1">
    <location>
        <begin position="37"/>
        <end position="54"/>
    </location>
</feature>
<evidence type="ECO:0000256" key="1">
    <source>
        <dbReference type="SAM" id="Phobius"/>
    </source>
</evidence>
<keyword evidence="1" id="KW-0812">Transmembrane</keyword>
<reference evidence="3 4" key="1">
    <citation type="submission" date="2016-11" db="EMBL/GenBank/DDBJ databases">
        <authorList>
            <person name="Varghese N."/>
            <person name="Submissions S."/>
        </authorList>
    </citation>
    <scope>NUCLEOTIDE SEQUENCE [LARGE SCALE GENOMIC DNA]</scope>
    <source>
        <strain evidence="3 4">DSM 19027</strain>
    </source>
</reference>
<dbReference type="EMBL" id="FQZP01000004">
    <property type="protein sequence ID" value="SHI56017.1"/>
    <property type="molecule type" value="Genomic_DNA"/>
</dbReference>
<feature type="transmembrane region" description="Helical" evidence="1">
    <location>
        <begin position="133"/>
        <end position="152"/>
    </location>
</feature>
<proteinExistence type="predicted"/>
<dbReference type="Pfam" id="PF07670">
    <property type="entry name" value="Gate"/>
    <property type="match status" value="1"/>
</dbReference>
<dbReference type="RefSeq" id="WP_149677718.1">
    <property type="nucleotide sequence ID" value="NZ_FQZP01000004.1"/>
</dbReference>
<evidence type="ECO:0000313" key="4">
    <source>
        <dbReference type="Proteomes" id="UP000324781"/>
    </source>
</evidence>
<name>A0A1M6C4Q5_9FIRM</name>
<gene>
    <name evidence="3" type="ORF">SAMN05444373_100448</name>
</gene>
<evidence type="ECO:0000259" key="2">
    <source>
        <dbReference type="Pfam" id="PF07670"/>
    </source>
</evidence>
<keyword evidence="4" id="KW-1185">Reference proteome</keyword>
<organism evidence="3 4">
    <name type="scientific">Thermoclostridium caenicola</name>
    <dbReference type="NCBI Taxonomy" id="659425"/>
    <lineage>
        <taxon>Bacteria</taxon>
        <taxon>Bacillati</taxon>
        <taxon>Bacillota</taxon>
        <taxon>Clostridia</taxon>
        <taxon>Eubacteriales</taxon>
        <taxon>Oscillospiraceae</taxon>
        <taxon>Thermoclostridium</taxon>
    </lineage>
</organism>
<sequence length="212" mass="22117">MLNVIWVVMLFSGIVLGLVTGREKEVSDAFLSSCSQAVELALVMVGAMCLWSGLMRVAEKAGIVDALARLLKGVFRFLFPGVPKGHPANGAIAMSFSADLLGLGNAATPLGILAMKELSNINGNSPIASNDMVMFGVINAACIQLIPATILIIRQQAGSTDPSGIIPCVWVASFVSTVTGIIVAKALARVGRIPPKYGAGNGKRLKPSDRRG</sequence>
<accession>A0A1M6C4Q5</accession>
<dbReference type="AlphaFoldDB" id="A0A1M6C4Q5"/>
<feature type="transmembrane region" description="Helical" evidence="1">
    <location>
        <begin position="164"/>
        <end position="188"/>
    </location>
</feature>
<evidence type="ECO:0000313" key="3">
    <source>
        <dbReference type="EMBL" id="SHI56017.1"/>
    </source>
</evidence>
<protein>
    <submittedName>
        <fullName evidence="3">Spore maturation protein A</fullName>
    </submittedName>
</protein>
<dbReference type="Proteomes" id="UP000324781">
    <property type="component" value="Unassembled WGS sequence"/>
</dbReference>
<keyword evidence="1" id="KW-1133">Transmembrane helix</keyword>
<dbReference type="OrthoDB" id="9782481at2"/>
<feature type="domain" description="Nucleoside transporter/FeoB GTPase Gate" evidence="2">
    <location>
        <begin position="42"/>
        <end position="153"/>
    </location>
</feature>
<dbReference type="InterPro" id="IPR011642">
    <property type="entry name" value="Gate_dom"/>
</dbReference>